<evidence type="ECO:0000256" key="1">
    <source>
        <dbReference type="ARBA" id="ARBA00022801"/>
    </source>
</evidence>
<dbReference type="GO" id="GO:0016042">
    <property type="term" value="P:lipid catabolic process"/>
    <property type="evidence" value="ECO:0007669"/>
    <property type="project" value="UniProtKB-UniRule"/>
</dbReference>
<dbReference type="PANTHER" id="PTHR14226:SF29">
    <property type="entry name" value="NEUROPATHY TARGET ESTERASE SWS"/>
    <property type="match status" value="1"/>
</dbReference>
<evidence type="ECO:0000313" key="6">
    <source>
        <dbReference type="EMBL" id="WPU65380.1"/>
    </source>
</evidence>
<organism evidence="6 7">
    <name type="scientific">Peredibacter starrii</name>
    <dbReference type="NCBI Taxonomy" id="28202"/>
    <lineage>
        <taxon>Bacteria</taxon>
        <taxon>Pseudomonadati</taxon>
        <taxon>Bdellovibrionota</taxon>
        <taxon>Bacteriovoracia</taxon>
        <taxon>Bacteriovoracales</taxon>
        <taxon>Bacteriovoracaceae</taxon>
        <taxon>Peredibacter</taxon>
    </lineage>
</organism>
<accession>A0AAX4HPZ4</accession>
<proteinExistence type="predicted"/>
<dbReference type="KEGG" id="psti:SOO65_01315"/>
<dbReference type="GO" id="GO:0016787">
    <property type="term" value="F:hydrolase activity"/>
    <property type="evidence" value="ECO:0007669"/>
    <property type="project" value="UniProtKB-UniRule"/>
</dbReference>
<protein>
    <submittedName>
        <fullName evidence="6">Patatin-like phospholipase family protein</fullName>
    </submittedName>
</protein>
<keyword evidence="7" id="KW-1185">Reference proteome</keyword>
<name>A0AAX4HPZ4_9BACT</name>
<dbReference type="Pfam" id="PF01734">
    <property type="entry name" value="Patatin"/>
    <property type="match status" value="1"/>
</dbReference>
<evidence type="ECO:0000256" key="3">
    <source>
        <dbReference type="ARBA" id="ARBA00023098"/>
    </source>
</evidence>
<dbReference type="PANTHER" id="PTHR14226">
    <property type="entry name" value="NEUROPATHY TARGET ESTERASE/SWISS CHEESE D.MELANOGASTER"/>
    <property type="match status" value="1"/>
</dbReference>
<dbReference type="SUPFAM" id="SSF52151">
    <property type="entry name" value="FabD/lysophospholipase-like"/>
    <property type="match status" value="1"/>
</dbReference>
<evidence type="ECO:0000313" key="7">
    <source>
        <dbReference type="Proteomes" id="UP001324634"/>
    </source>
</evidence>
<evidence type="ECO:0000256" key="4">
    <source>
        <dbReference type="PROSITE-ProRule" id="PRU01161"/>
    </source>
</evidence>
<evidence type="ECO:0000259" key="5">
    <source>
        <dbReference type="PROSITE" id="PS51635"/>
    </source>
</evidence>
<dbReference type="AlphaFoldDB" id="A0AAX4HPZ4"/>
<dbReference type="Proteomes" id="UP001324634">
    <property type="component" value="Chromosome"/>
</dbReference>
<comment type="caution">
    <text evidence="4">Lacks conserved residue(s) required for the propagation of feature annotation.</text>
</comment>
<keyword evidence="2 4" id="KW-0442">Lipid degradation</keyword>
<dbReference type="EMBL" id="CP139487">
    <property type="protein sequence ID" value="WPU65380.1"/>
    <property type="molecule type" value="Genomic_DNA"/>
</dbReference>
<feature type="active site" description="Nucleophile" evidence="4">
    <location>
        <position position="68"/>
    </location>
</feature>
<keyword evidence="3 4" id="KW-0443">Lipid metabolism</keyword>
<dbReference type="Gene3D" id="3.40.1090.10">
    <property type="entry name" value="Cytosolic phospholipase A2 catalytic domain"/>
    <property type="match status" value="2"/>
</dbReference>
<keyword evidence="1 4" id="KW-0378">Hydrolase</keyword>
<dbReference type="PROSITE" id="PS51635">
    <property type="entry name" value="PNPLA"/>
    <property type="match status" value="1"/>
</dbReference>
<reference evidence="6 7" key="1">
    <citation type="submission" date="2023-11" db="EMBL/GenBank/DDBJ databases">
        <title>Peredibacter starrii A3.12.</title>
        <authorList>
            <person name="Mitchell R.J."/>
        </authorList>
    </citation>
    <scope>NUCLEOTIDE SEQUENCE [LARGE SCALE GENOMIC DNA]</scope>
    <source>
        <strain evidence="6 7">A3.12</strain>
    </source>
</reference>
<feature type="domain" description="PNPLA" evidence="5">
    <location>
        <begin position="16"/>
        <end position="254"/>
    </location>
</feature>
<dbReference type="InterPro" id="IPR016035">
    <property type="entry name" value="Acyl_Trfase/lysoPLipase"/>
</dbReference>
<dbReference type="InterPro" id="IPR002641">
    <property type="entry name" value="PNPLA_dom"/>
</dbReference>
<feature type="active site" description="Proton acceptor" evidence="4">
    <location>
        <position position="241"/>
    </location>
</feature>
<dbReference type="RefSeq" id="WP_321395738.1">
    <property type="nucleotide sequence ID" value="NZ_CP139487.1"/>
</dbReference>
<sequence>MSVDLNELKNKKIALVLSGGVVKAAAWHLGVTLALEELGFSLKSNKNSSPGQDLNQKSLEIGTYVGSSAGAMICVYLAAGYTPQDVIQATLGIKGSRLKGITYKDMFAIKRPELKAPKSELYFPLDGFPTLLKNMLKPVISLPGFFTTEGVRRYLLDNVIENDRFEDFAPDLFIVATQLDHSRKVIFSKYNYPNPSHDSTSVYYTGTNVSYAAAASMSVPPFYCPYPIKNRLTNGIDYYIDGEIRETLSTHVAEDNGCEVIISSWTHTPYHFHDEVGSLVNYGLPPIAIQSIYLMIQKKIVASRAERAKAIDIIDTVNDYMKSEKFSQNHRREIMAILQRKLNINPKVKLIDIFPDHHDYKLFFANSFSLNSKVSAHAVEAGYKRTMQILGSK</sequence>
<evidence type="ECO:0000256" key="2">
    <source>
        <dbReference type="ARBA" id="ARBA00022963"/>
    </source>
</evidence>
<dbReference type="InterPro" id="IPR050301">
    <property type="entry name" value="NTE"/>
</dbReference>
<gene>
    <name evidence="6" type="ORF">SOO65_01315</name>
</gene>
<feature type="short sequence motif" description="GXSXG" evidence="4">
    <location>
        <begin position="66"/>
        <end position="70"/>
    </location>
</feature>